<protein>
    <submittedName>
        <fullName evidence="1">Uncharacterized protein</fullName>
    </submittedName>
</protein>
<dbReference type="Proteomes" id="UP000025229">
    <property type="component" value="Plasmid 1"/>
</dbReference>
<name>A0A023X7P1_RUBRA</name>
<reference evidence="1 2" key="1">
    <citation type="submission" date="2014-03" db="EMBL/GenBank/DDBJ databases">
        <title>Complete genome sequence of the Radio-Resistant Rubrobacter radiotolerans RSPS-4.</title>
        <authorList>
            <person name="Egas C.C."/>
            <person name="Barroso C.C."/>
            <person name="Froufe H.J.C."/>
            <person name="Pacheco J.J."/>
            <person name="Albuquerque L.L."/>
            <person name="da Costa M.M.S."/>
        </authorList>
    </citation>
    <scope>NUCLEOTIDE SEQUENCE [LARGE SCALE GENOMIC DNA]</scope>
    <source>
        <strain evidence="1 2">RSPS-4</strain>
        <plasmid evidence="1 2">1</plasmid>
    </source>
</reference>
<accession>A0A023X7P1</accession>
<evidence type="ECO:0000313" key="2">
    <source>
        <dbReference type="Proteomes" id="UP000025229"/>
    </source>
</evidence>
<proteinExistence type="predicted"/>
<sequence>MRQEFFRDVQEFSDYLDSILRPLVKLEANEGSASVSGIARKYTGDLATNFSENGVQKFMYQVSSFVESRERKSKGKESWPKINSRKIIYGLESSNPPEPGTKTVLEQKFLSYQSKYSEDKQTWKRFLREVEMRLLSLLLLNVRNKSQA</sequence>
<dbReference type="EMBL" id="CP007515">
    <property type="protein sequence ID" value="AHY48064.1"/>
    <property type="molecule type" value="Genomic_DNA"/>
</dbReference>
<keyword evidence="1" id="KW-0614">Plasmid</keyword>
<keyword evidence="2" id="KW-1185">Reference proteome</keyword>
<geneLocation type="plasmid" evidence="1">
    <name>1</name>
</geneLocation>
<dbReference type="HOGENOM" id="CLU_1757474_0_0_11"/>
<evidence type="ECO:0000313" key="1">
    <source>
        <dbReference type="EMBL" id="AHY48064.1"/>
    </source>
</evidence>
<dbReference type="AlphaFoldDB" id="A0A023X7P1"/>
<gene>
    <name evidence="1" type="ORF">RradSPS_2781</name>
</gene>
<organism evidence="1 2">
    <name type="scientific">Rubrobacter radiotolerans</name>
    <name type="common">Arthrobacter radiotolerans</name>
    <dbReference type="NCBI Taxonomy" id="42256"/>
    <lineage>
        <taxon>Bacteria</taxon>
        <taxon>Bacillati</taxon>
        <taxon>Actinomycetota</taxon>
        <taxon>Rubrobacteria</taxon>
        <taxon>Rubrobacterales</taxon>
        <taxon>Rubrobacteraceae</taxon>
        <taxon>Rubrobacter</taxon>
    </lineage>
</organism>
<dbReference type="KEGG" id="rrd:RradSPS_2781"/>